<evidence type="ECO:0000256" key="4">
    <source>
        <dbReference type="PROSITE-ProRule" id="PRU00042"/>
    </source>
</evidence>
<dbReference type="PROSITE" id="PS50157">
    <property type="entry name" value="ZINC_FINGER_C2H2_2"/>
    <property type="match status" value="3"/>
</dbReference>
<evidence type="ECO:0000256" key="5">
    <source>
        <dbReference type="SAM" id="MobiDB-lite"/>
    </source>
</evidence>
<evidence type="ECO:0000313" key="7">
    <source>
        <dbReference type="EMBL" id="CAL5138357.1"/>
    </source>
</evidence>
<gene>
    <name evidence="7" type="ORF">CDAUBV1_LOCUS12948</name>
</gene>
<feature type="region of interest" description="Disordered" evidence="5">
    <location>
        <begin position="446"/>
        <end position="488"/>
    </location>
</feature>
<feature type="compositionally biased region" description="Low complexity" evidence="5">
    <location>
        <begin position="154"/>
        <end position="168"/>
    </location>
</feature>
<evidence type="ECO:0000259" key="6">
    <source>
        <dbReference type="PROSITE" id="PS50157"/>
    </source>
</evidence>
<dbReference type="AlphaFoldDB" id="A0AAV2TLP6"/>
<dbReference type="PANTHER" id="PTHR23235">
    <property type="entry name" value="KRUEPPEL-LIKE TRANSCRIPTION FACTOR"/>
    <property type="match status" value="1"/>
</dbReference>
<feature type="region of interest" description="Disordered" evidence="5">
    <location>
        <begin position="1"/>
        <end position="30"/>
    </location>
</feature>
<feature type="domain" description="C2H2-type" evidence="6">
    <location>
        <begin position="321"/>
        <end position="349"/>
    </location>
</feature>
<feature type="compositionally biased region" description="Polar residues" evidence="5">
    <location>
        <begin position="473"/>
        <end position="488"/>
    </location>
</feature>
<dbReference type="GO" id="GO:0008270">
    <property type="term" value="F:zinc ion binding"/>
    <property type="evidence" value="ECO:0007669"/>
    <property type="project" value="UniProtKB-KW"/>
</dbReference>
<feature type="region of interest" description="Disordered" evidence="5">
    <location>
        <begin position="151"/>
        <end position="207"/>
    </location>
</feature>
<feature type="compositionally biased region" description="Acidic residues" evidence="5">
    <location>
        <begin position="1"/>
        <end position="11"/>
    </location>
</feature>
<protein>
    <recommendedName>
        <fullName evidence="6">C2H2-type domain-containing protein</fullName>
    </recommendedName>
</protein>
<keyword evidence="3" id="KW-0862">Zinc</keyword>
<feature type="compositionally biased region" description="Low complexity" evidence="5">
    <location>
        <begin position="182"/>
        <end position="192"/>
    </location>
</feature>
<evidence type="ECO:0000313" key="8">
    <source>
        <dbReference type="Proteomes" id="UP001497525"/>
    </source>
</evidence>
<dbReference type="Gene3D" id="3.30.160.60">
    <property type="entry name" value="Classic Zinc Finger"/>
    <property type="match status" value="2"/>
</dbReference>
<dbReference type="GO" id="GO:0000981">
    <property type="term" value="F:DNA-binding transcription factor activity, RNA polymerase II-specific"/>
    <property type="evidence" value="ECO:0007669"/>
    <property type="project" value="TreeGrafter"/>
</dbReference>
<reference evidence="7" key="1">
    <citation type="submission" date="2024-06" db="EMBL/GenBank/DDBJ databases">
        <authorList>
            <person name="Liu X."/>
            <person name="Lenzi L."/>
            <person name="Haldenby T S."/>
            <person name="Uol C."/>
        </authorList>
    </citation>
    <scope>NUCLEOTIDE SEQUENCE</scope>
</reference>
<keyword evidence="1" id="KW-0479">Metal-binding</keyword>
<dbReference type="InterPro" id="IPR013087">
    <property type="entry name" value="Znf_C2H2_type"/>
</dbReference>
<evidence type="ECO:0000256" key="3">
    <source>
        <dbReference type="ARBA" id="ARBA00022833"/>
    </source>
</evidence>
<dbReference type="PROSITE" id="PS00028">
    <property type="entry name" value="ZINC_FINGER_C2H2_1"/>
    <property type="match status" value="3"/>
</dbReference>
<keyword evidence="2 4" id="KW-0863">Zinc-finger</keyword>
<evidence type="ECO:0000256" key="2">
    <source>
        <dbReference type="ARBA" id="ARBA00022771"/>
    </source>
</evidence>
<dbReference type="Proteomes" id="UP001497525">
    <property type="component" value="Unassembled WGS sequence"/>
</dbReference>
<dbReference type="Pfam" id="PF00096">
    <property type="entry name" value="zf-C2H2"/>
    <property type="match status" value="2"/>
</dbReference>
<dbReference type="GO" id="GO:0000978">
    <property type="term" value="F:RNA polymerase II cis-regulatory region sequence-specific DNA binding"/>
    <property type="evidence" value="ECO:0007669"/>
    <property type="project" value="TreeGrafter"/>
</dbReference>
<evidence type="ECO:0000256" key="1">
    <source>
        <dbReference type="ARBA" id="ARBA00022723"/>
    </source>
</evidence>
<organism evidence="7 8">
    <name type="scientific">Calicophoron daubneyi</name>
    <name type="common">Rumen fluke</name>
    <name type="synonym">Paramphistomum daubneyi</name>
    <dbReference type="NCBI Taxonomy" id="300641"/>
    <lineage>
        <taxon>Eukaryota</taxon>
        <taxon>Metazoa</taxon>
        <taxon>Spiralia</taxon>
        <taxon>Lophotrochozoa</taxon>
        <taxon>Platyhelminthes</taxon>
        <taxon>Trematoda</taxon>
        <taxon>Digenea</taxon>
        <taxon>Plagiorchiida</taxon>
        <taxon>Pronocephalata</taxon>
        <taxon>Paramphistomoidea</taxon>
        <taxon>Paramphistomidae</taxon>
        <taxon>Calicophoron</taxon>
    </lineage>
</organism>
<name>A0AAV2TLP6_CALDB</name>
<dbReference type="SUPFAM" id="SSF57667">
    <property type="entry name" value="beta-beta-alpha zinc fingers"/>
    <property type="match status" value="2"/>
</dbReference>
<feature type="compositionally biased region" description="Polar residues" evidence="5">
    <location>
        <begin position="193"/>
        <end position="207"/>
    </location>
</feature>
<dbReference type="SMART" id="SM00355">
    <property type="entry name" value="ZnF_C2H2"/>
    <property type="match status" value="3"/>
</dbReference>
<dbReference type="EMBL" id="CAXLJL010000489">
    <property type="protein sequence ID" value="CAL5138357.1"/>
    <property type="molecule type" value="Genomic_DNA"/>
</dbReference>
<feature type="domain" description="C2H2-type" evidence="6">
    <location>
        <begin position="375"/>
        <end position="403"/>
    </location>
</feature>
<proteinExistence type="predicted"/>
<comment type="caution">
    <text evidence="7">The sequence shown here is derived from an EMBL/GenBank/DDBJ whole genome shotgun (WGS) entry which is preliminary data.</text>
</comment>
<dbReference type="PANTHER" id="PTHR23235:SF120">
    <property type="entry name" value="KRUPPEL-LIKE FACTOR 15"/>
    <property type="match status" value="1"/>
</dbReference>
<feature type="domain" description="C2H2-type" evidence="6">
    <location>
        <begin position="347"/>
        <end position="374"/>
    </location>
</feature>
<sequence>MECDCEDDDKDLTDKDSVQPLQSTKRGPTDEEKKLAKLLIDKVLPPFSKSLALKALVVYRADQEKTKCLLIDQKYEKGLHSQSPLRCDESVNGIDHLSHMSDSGFAETSFSTPISEATSAAITLNGIALDHSESTPFGSRRKRKLCRPCKIPQSTSVSSEPSSPSSTECKLSKPSAMPPPVVSISPQSQQVSARPTSDPPSTGQNGISESLLLPVSAVTLLPRVSVFSLPVTVLSTLPRPILPRIAIERPVSSMNLIPVPVPQTTMISTNTTAIISTTTITTTAASSVPTPTPVANVKLDDSKIPLSAVDNNFNRRYGKSFVCNQCRKEFTSLSLLCTHTFSVHRGFRCTICRAQFTQRSNLQRHSLRHVGFKPFVCKVCDKAYYRKDHLVRHIELTHPGCDPRTSLTVKLSSADCLDYLEKMQKDTTGLEQVQLLCQTGTKVEYRVPPPPPSLNTADTAETPAKPEGEKEVITTSAPSSVTNCISES</sequence>
<dbReference type="InterPro" id="IPR036236">
    <property type="entry name" value="Znf_C2H2_sf"/>
</dbReference>
<accession>A0AAV2TLP6</accession>